<name>A0AB73TA17_9FIRM</name>
<accession>A0AB73TA17</accession>
<evidence type="ECO:0000313" key="3">
    <source>
        <dbReference type="EMBL" id="PWJ79073.1"/>
    </source>
</evidence>
<dbReference type="Pfam" id="PF03776">
    <property type="entry name" value="MinE"/>
    <property type="match status" value="1"/>
</dbReference>
<keyword evidence="3" id="KW-0131">Cell cycle</keyword>
<evidence type="ECO:0000313" key="4">
    <source>
        <dbReference type="Proteomes" id="UP000245412"/>
    </source>
</evidence>
<comment type="similarity">
    <text evidence="1">Belongs to the MinE family.</text>
</comment>
<reference evidence="3 4" key="1">
    <citation type="submission" date="2018-05" db="EMBL/GenBank/DDBJ databases">
        <authorList>
            <person name="Goeker M."/>
            <person name="Huntemann M."/>
            <person name="Clum A."/>
            <person name="Pillay M."/>
            <person name="Palaniappan K."/>
            <person name="Varghese N."/>
            <person name="Mikhailova N."/>
            <person name="Stamatis D."/>
            <person name="Reddy T."/>
            <person name="Daum C."/>
            <person name="Shapiro N."/>
            <person name="Ivanova N."/>
            <person name="Kyrpides N."/>
            <person name="Woyke T."/>
        </authorList>
    </citation>
    <scope>NUCLEOTIDE SEQUENCE [LARGE SCALE GENOMIC DNA]</scope>
    <source>
        <strain evidence="3 4">DSM 26524</strain>
    </source>
</reference>
<organism evidence="3 4">
    <name type="scientific">Murimonas intestini</name>
    <dbReference type="NCBI Taxonomy" id="1337051"/>
    <lineage>
        <taxon>Bacteria</taxon>
        <taxon>Bacillati</taxon>
        <taxon>Bacillota</taxon>
        <taxon>Clostridia</taxon>
        <taxon>Lachnospirales</taxon>
        <taxon>Lachnospiraceae</taxon>
        <taxon>Murimonas</taxon>
    </lineage>
</organism>
<dbReference type="InterPro" id="IPR036707">
    <property type="entry name" value="MinE_sf"/>
</dbReference>
<dbReference type="InterPro" id="IPR005527">
    <property type="entry name" value="MinE"/>
</dbReference>
<dbReference type="AlphaFoldDB" id="A0AB73TA17"/>
<evidence type="ECO:0000256" key="1">
    <source>
        <dbReference type="ARBA" id="ARBA00008168"/>
    </source>
</evidence>
<evidence type="ECO:0000256" key="2">
    <source>
        <dbReference type="ARBA" id="ARBA00025265"/>
    </source>
</evidence>
<comment type="caution">
    <text evidence="3">The sequence shown here is derived from an EMBL/GenBank/DDBJ whole genome shotgun (WGS) entry which is preliminary data.</text>
</comment>
<dbReference type="EMBL" id="QGGY01000001">
    <property type="protein sequence ID" value="PWJ79073.1"/>
    <property type="molecule type" value="Genomic_DNA"/>
</dbReference>
<dbReference type="GO" id="GO:0051301">
    <property type="term" value="P:cell division"/>
    <property type="evidence" value="ECO:0007669"/>
    <property type="project" value="UniProtKB-KW"/>
</dbReference>
<dbReference type="SUPFAM" id="SSF55229">
    <property type="entry name" value="Cell division protein MinE topological specificity domain"/>
    <property type="match status" value="1"/>
</dbReference>
<dbReference type="Proteomes" id="UP000245412">
    <property type="component" value="Unassembled WGS sequence"/>
</dbReference>
<dbReference type="GO" id="GO:0032955">
    <property type="term" value="P:regulation of division septum assembly"/>
    <property type="evidence" value="ECO:0007669"/>
    <property type="project" value="InterPro"/>
</dbReference>
<protein>
    <submittedName>
        <fullName evidence="3">Cell division topological specificity factor</fullName>
    </submittedName>
</protein>
<dbReference type="RefSeq" id="WP_109624496.1">
    <property type="nucleotide sequence ID" value="NZ_CABJAT010000001.1"/>
</dbReference>
<gene>
    <name evidence="3" type="ORF">C7383_101450</name>
</gene>
<sequence>MIGWNLFHRRNSGCIAKERLRGMLLSDRTNCSYDTMDMIKKDFRRTIEKYLEIDAKDIEVRLEIADETGQGVNNVKTIQIKGL</sequence>
<proteinExistence type="inferred from homology"/>
<keyword evidence="4" id="KW-1185">Reference proteome</keyword>
<keyword evidence="3" id="KW-0132">Cell division</keyword>
<dbReference type="Gene3D" id="3.30.1070.10">
    <property type="entry name" value="Cell division topological specificity factor MinE"/>
    <property type="match status" value="1"/>
</dbReference>
<comment type="function">
    <text evidence="2">Prevents the cell division inhibition by proteins MinC and MinD at internal division sites while permitting inhibition at polar sites. This ensures cell division at the proper site by restricting the formation of a division septum at the midpoint of the long axis of the cell.</text>
</comment>